<dbReference type="AlphaFoldDB" id="A0A8S1A881"/>
<feature type="compositionally biased region" description="Acidic residues" evidence="8">
    <location>
        <begin position="186"/>
        <end position="195"/>
    </location>
</feature>
<dbReference type="Pfam" id="PF00096">
    <property type="entry name" value="zf-C2H2"/>
    <property type="match status" value="2"/>
</dbReference>
<evidence type="ECO:0000313" key="10">
    <source>
        <dbReference type="EMBL" id="CAB3244873.1"/>
    </source>
</evidence>
<dbReference type="Pfam" id="PF12874">
    <property type="entry name" value="zf-met"/>
    <property type="match status" value="1"/>
</dbReference>
<dbReference type="EMBL" id="CADEBD010000322">
    <property type="protein sequence ID" value="CAB3244873.1"/>
    <property type="molecule type" value="Genomic_DNA"/>
</dbReference>
<dbReference type="FunFam" id="3.30.160.60:FF:000100">
    <property type="entry name" value="Zinc finger 45-like"/>
    <property type="match status" value="1"/>
</dbReference>
<dbReference type="GO" id="GO:0008270">
    <property type="term" value="F:zinc ion binding"/>
    <property type="evidence" value="ECO:0007669"/>
    <property type="project" value="UniProtKB-KW"/>
</dbReference>
<dbReference type="SUPFAM" id="SSF57667">
    <property type="entry name" value="beta-beta-alpha zinc fingers"/>
    <property type="match status" value="1"/>
</dbReference>
<evidence type="ECO:0000256" key="8">
    <source>
        <dbReference type="SAM" id="MobiDB-lite"/>
    </source>
</evidence>
<evidence type="ECO:0000256" key="1">
    <source>
        <dbReference type="ARBA" id="ARBA00004123"/>
    </source>
</evidence>
<keyword evidence="2" id="KW-0479">Metal-binding</keyword>
<evidence type="ECO:0000256" key="2">
    <source>
        <dbReference type="ARBA" id="ARBA00022723"/>
    </source>
</evidence>
<evidence type="ECO:0000256" key="5">
    <source>
        <dbReference type="ARBA" id="ARBA00022833"/>
    </source>
</evidence>
<reference evidence="10 11" key="1">
    <citation type="submission" date="2020-04" db="EMBL/GenBank/DDBJ databases">
        <authorList>
            <person name="Wallbank WR R."/>
            <person name="Pardo Diaz C."/>
            <person name="Kozak K."/>
            <person name="Martin S."/>
            <person name="Jiggins C."/>
            <person name="Moest M."/>
            <person name="Warren A I."/>
            <person name="Byers J.R.P. K."/>
            <person name="Montejo-Kovacevich G."/>
            <person name="Yen C E."/>
        </authorList>
    </citation>
    <scope>NUCLEOTIDE SEQUENCE [LARGE SCALE GENOMIC DNA]</scope>
</reference>
<dbReference type="InterPro" id="IPR036236">
    <property type="entry name" value="Znf_C2H2_sf"/>
</dbReference>
<keyword evidence="4 7" id="KW-0863">Zinc-finger</keyword>
<sequence length="201" mass="23378">MYNPQNRNENEDQTTYCERCDIKFETQKAYSEHFQQSVKHANDFQLSEDQELCGKHFSTQAACRKHHLAEHPRTSFFAPNERHICEICGMSLAPGSVSSHLNTHTREKLYSCSTCGRQFNSKGGMTTHQLTHTSEKPVACTLCDKRFKQTSSMKLHYRTFHLKEPYPKRNRKKKSEEGSGSKLEEYPPEESDENLTLDRWP</sequence>
<feature type="domain" description="C2H2-type" evidence="9">
    <location>
        <begin position="110"/>
        <end position="137"/>
    </location>
</feature>
<comment type="subcellular location">
    <subcellularLocation>
        <location evidence="1">Nucleus</location>
    </subcellularLocation>
</comment>
<dbReference type="Gene3D" id="3.30.160.60">
    <property type="entry name" value="Classic Zinc Finger"/>
    <property type="match status" value="2"/>
</dbReference>
<evidence type="ECO:0000256" key="6">
    <source>
        <dbReference type="ARBA" id="ARBA00023242"/>
    </source>
</evidence>
<keyword evidence="5" id="KW-0862">Zinc</keyword>
<dbReference type="GO" id="GO:0005634">
    <property type="term" value="C:nucleus"/>
    <property type="evidence" value="ECO:0007669"/>
    <property type="project" value="UniProtKB-SubCell"/>
</dbReference>
<evidence type="ECO:0000313" key="11">
    <source>
        <dbReference type="Proteomes" id="UP000494256"/>
    </source>
</evidence>
<feature type="domain" description="C2H2-type" evidence="9">
    <location>
        <begin position="138"/>
        <end position="166"/>
    </location>
</feature>
<evidence type="ECO:0000256" key="3">
    <source>
        <dbReference type="ARBA" id="ARBA00022737"/>
    </source>
</evidence>
<dbReference type="OrthoDB" id="198816at2759"/>
<keyword evidence="3" id="KW-0677">Repeat</keyword>
<dbReference type="Proteomes" id="UP000494256">
    <property type="component" value="Unassembled WGS sequence"/>
</dbReference>
<dbReference type="SMART" id="SM00355">
    <property type="entry name" value="ZnF_C2H2"/>
    <property type="match status" value="5"/>
</dbReference>
<dbReference type="PANTHER" id="PTHR24394:SF29">
    <property type="entry name" value="MYONEURIN"/>
    <property type="match status" value="1"/>
</dbReference>
<evidence type="ECO:0000256" key="4">
    <source>
        <dbReference type="ARBA" id="ARBA00022771"/>
    </source>
</evidence>
<protein>
    <recommendedName>
        <fullName evidence="9">C2H2-type domain-containing protein</fullName>
    </recommendedName>
</protein>
<dbReference type="PANTHER" id="PTHR24394">
    <property type="entry name" value="ZINC FINGER PROTEIN"/>
    <property type="match status" value="1"/>
</dbReference>
<feature type="region of interest" description="Disordered" evidence="8">
    <location>
        <begin position="161"/>
        <end position="201"/>
    </location>
</feature>
<dbReference type="GO" id="GO:0000981">
    <property type="term" value="F:DNA-binding transcription factor activity, RNA polymerase II-specific"/>
    <property type="evidence" value="ECO:0007669"/>
    <property type="project" value="TreeGrafter"/>
</dbReference>
<accession>A0A8S1A881</accession>
<name>A0A8S1A881_ARCPL</name>
<feature type="compositionally biased region" description="Basic and acidic residues" evidence="8">
    <location>
        <begin position="174"/>
        <end position="185"/>
    </location>
</feature>
<dbReference type="FunFam" id="3.30.160.60:FF:002343">
    <property type="entry name" value="Zinc finger protein 33A"/>
    <property type="match status" value="1"/>
</dbReference>
<dbReference type="PROSITE" id="PS50157">
    <property type="entry name" value="ZINC_FINGER_C2H2_2"/>
    <property type="match status" value="2"/>
</dbReference>
<gene>
    <name evidence="10" type="ORF">APLA_LOCUS10853</name>
</gene>
<keyword evidence="6" id="KW-0539">Nucleus</keyword>
<organism evidence="10 11">
    <name type="scientific">Arctia plantaginis</name>
    <name type="common">Wood tiger moth</name>
    <name type="synonym">Phalaena plantaginis</name>
    <dbReference type="NCBI Taxonomy" id="874455"/>
    <lineage>
        <taxon>Eukaryota</taxon>
        <taxon>Metazoa</taxon>
        <taxon>Ecdysozoa</taxon>
        <taxon>Arthropoda</taxon>
        <taxon>Hexapoda</taxon>
        <taxon>Insecta</taxon>
        <taxon>Pterygota</taxon>
        <taxon>Neoptera</taxon>
        <taxon>Endopterygota</taxon>
        <taxon>Lepidoptera</taxon>
        <taxon>Glossata</taxon>
        <taxon>Ditrysia</taxon>
        <taxon>Noctuoidea</taxon>
        <taxon>Erebidae</taxon>
        <taxon>Arctiinae</taxon>
        <taxon>Arctia</taxon>
    </lineage>
</organism>
<proteinExistence type="predicted"/>
<evidence type="ECO:0000256" key="7">
    <source>
        <dbReference type="PROSITE-ProRule" id="PRU00042"/>
    </source>
</evidence>
<dbReference type="PROSITE" id="PS00028">
    <property type="entry name" value="ZINC_FINGER_C2H2_1"/>
    <property type="match status" value="2"/>
</dbReference>
<comment type="caution">
    <text evidence="10">The sequence shown here is derived from an EMBL/GenBank/DDBJ whole genome shotgun (WGS) entry which is preliminary data.</text>
</comment>
<dbReference type="InterPro" id="IPR013087">
    <property type="entry name" value="Znf_C2H2_type"/>
</dbReference>
<evidence type="ECO:0000259" key="9">
    <source>
        <dbReference type="PROSITE" id="PS50157"/>
    </source>
</evidence>